<reference evidence="1" key="1">
    <citation type="submission" date="2021-01" db="EMBL/GenBank/DDBJ databases">
        <authorList>
            <person name="Corre E."/>
            <person name="Pelletier E."/>
            <person name="Niang G."/>
            <person name="Scheremetjew M."/>
            <person name="Finn R."/>
            <person name="Kale V."/>
            <person name="Holt S."/>
            <person name="Cochrane G."/>
            <person name="Meng A."/>
            <person name="Brown T."/>
            <person name="Cohen L."/>
        </authorList>
    </citation>
    <scope>NUCLEOTIDE SEQUENCE</scope>
    <source>
        <strain evidence="1">CCMP2877</strain>
    </source>
</reference>
<protein>
    <recommendedName>
        <fullName evidence="2">Thioesterase domain-containing protein</fullName>
    </recommendedName>
</protein>
<evidence type="ECO:0008006" key="2">
    <source>
        <dbReference type="Google" id="ProtNLM"/>
    </source>
</evidence>
<dbReference type="Gene3D" id="3.10.129.10">
    <property type="entry name" value="Hotdog Thioesterase"/>
    <property type="match status" value="1"/>
</dbReference>
<accession>A0A7S1UMR6</accession>
<dbReference type="SUPFAM" id="SSF54637">
    <property type="entry name" value="Thioesterase/thiol ester dehydrase-isomerase"/>
    <property type="match status" value="1"/>
</dbReference>
<name>A0A7S1UMR6_9STRA</name>
<dbReference type="EMBL" id="HBGJ01046423">
    <property type="protein sequence ID" value="CAD9270770.1"/>
    <property type="molecule type" value="Transcribed_RNA"/>
</dbReference>
<organism evidence="1">
    <name type="scientific">Phaeomonas parva</name>
    <dbReference type="NCBI Taxonomy" id="124430"/>
    <lineage>
        <taxon>Eukaryota</taxon>
        <taxon>Sar</taxon>
        <taxon>Stramenopiles</taxon>
        <taxon>Ochrophyta</taxon>
        <taxon>Pinguiophyceae</taxon>
        <taxon>Pinguiochrysidales</taxon>
        <taxon>Pinguiochrysidaceae</taxon>
        <taxon>Phaeomonas</taxon>
    </lineage>
</organism>
<dbReference type="Pfam" id="PF14539">
    <property type="entry name" value="DUF4442"/>
    <property type="match status" value="1"/>
</dbReference>
<dbReference type="AlphaFoldDB" id="A0A7S1UMR6"/>
<dbReference type="InterPro" id="IPR027961">
    <property type="entry name" value="DUF4442"/>
</dbReference>
<evidence type="ECO:0000313" key="1">
    <source>
        <dbReference type="EMBL" id="CAD9270770.1"/>
    </source>
</evidence>
<dbReference type="CDD" id="cd03443">
    <property type="entry name" value="PaaI_thioesterase"/>
    <property type="match status" value="1"/>
</dbReference>
<sequence length="162" mass="18096">MNVLKLYQQFAAYGNAGKWLFSNVFCYKAPYFFTIRPFVNHLEPGKAVVSMPHRFMSCNHIGTQHAIACCNLVELAMGCVVEASIPKHLRWIPRGMNVRYEAKAIGTLTATTELPDTFFELDSYPGNVQVPVVVKDPDDKVVVTADVELYISEKPAKGKAKL</sequence>
<gene>
    <name evidence="1" type="ORF">PPAR1163_LOCUS29209</name>
</gene>
<proteinExistence type="predicted"/>
<dbReference type="InterPro" id="IPR029069">
    <property type="entry name" value="HotDog_dom_sf"/>
</dbReference>